<keyword evidence="8" id="KW-1185">Reference proteome</keyword>
<dbReference type="InterPro" id="IPR011050">
    <property type="entry name" value="Pectin_lyase_fold/virulence"/>
</dbReference>
<dbReference type="InterPro" id="IPR050909">
    <property type="entry name" value="Bact_Autotransporter_VF"/>
</dbReference>
<sequence length="1375" mass="134786">MQGLPRFRSVLLAGTALVLPVAAAAQTLAPNTAPVLDRVVAGGITVQQGTAQTVVNQAQQRGIVEWRSFNIGQDHHVRFQQPGTSSVTLNRVTTPDPSVIAGRITANGQIAIVNQSGVVFTQGAQVNAAGLVVSSANITNENFLAGRMVFDQAGRPDARIENAGTITVRETGLAALVAPQVANRGTISARLGRVSLAGAETHVVDLYGDGLLSIEVTGAVRQAPSGGAALVTNTGVIEAVGGTVQITAAAADGIVQDLVRAGGRISADTDATTGRAGQITISGTGGAVRVEGEVRAVGTASGTRGGRIEVVADRVLIDRGARVDASGEAGGGEVAVGTTLRGAANPRLARRAGIVQGATVRADATGRGQGGTVIVNSADYTAHGGTISARGGPQGGDGGFVEVSGQGGLLVLGSIDTGAPAGAPGTILIDPVDLTIIAENDTLPGADQASLTGNVLGAEDPPDNAFLYPSQFESLTGDVILEASNDITVNAAINRVGGGLTLDAGRDIAINAPITGDGALTLDAGRNLTINAGLQSAGALDLFARTGDMFLGGGQFIGGGNALTAVAGGSITTDTVIDGFQGISLAAQAGNVLLDTNAALRDAEGGAGVSIVAGNAILINGGFSTGGPAISSTEVVDLQAGAGGISQTGSIRAGTLQVRTTGSALLGLVPVDTMPGNQVGTLADSDVAGDFLLRSTELSDVGAPLTVSGLVRVGGGLTLEPLTGVTQSAPSVIETAQLAVTTDSGINLAGDNRIGTVAELTAGDQIYLRNTGSLTVAGPVTVESGGNAIIGIDVVGGDLTVAAPILATAAEGFGLVSLTASGNLALTAAGSVTVDALAANLVRLAAAMGESGSVDPSLPGALSLAGNVSAPGGAVILEAGQGGITQTAGGITTGSIFVTSGGDALLGSSANAIQTLSSFEVAGDFLLDNGLNDLLVETGPSYETLGTAGTIGLRTGGTVLIAEGAAITATGDAGRASFRVGALEVEPDALVTAALVEIAPFAVTPMRIPIATPNAAEFGVTAETLSRMSFQTLRLGATTFDGALTTTADGLTIAAALTIPGTLDLRSLTTIAQEAGADLVVGTLTGASGGTTLLENPGNAVTILAGFEAGGDFRLLSQGPLLSVPGGTTVSAGGALVIDVTGGELLVDGTVTGATTSLLAGTALTVNGFSAIARSGSLLLRAPAVTLAGLAAAAGNIVIEASLAANLAGIASTGNALLIVSPTVTFGGLDARTADVRIDLGSTGFAQGALDAGGLLVQGGRGAALTGTIAGIAGPAAAARGRRADAGGTLLPDPPPQMEDFTFNACPIGASICGVPLVPLPLANPAAVLAVLDPALLLAAVDQLRPPTPDLSLQPTRDPTEESELAPPDIRGGDY</sequence>
<evidence type="ECO:0000256" key="2">
    <source>
        <dbReference type="ARBA" id="ARBA00022525"/>
    </source>
</evidence>
<dbReference type="Pfam" id="PF05860">
    <property type="entry name" value="TPS"/>
    <property type="match status" value="1"/>
</dbReference>
<dbReference type="GO" id="GO:0005576">
    <property type="term" value="C:extracellular region"/>
    <property type="evidence" value="ECO:0007669"/>
    <property type="project" value="UniProtKB-SubCell"/>
</dbReference>
<name>A0A9X9XFX5_9PROT</name>
<feature type="signal peptide" evidence="5">
    <location>
        <begin position="1"/>
        <end position="24"/>
    </location>
</feature>
<comment type="caution">
    <text evidence="7">The sequence shown here is derived from an EMBL/GenBank/DDBJ whole genome shotgun (WGS) entry which is preliminary data.</text>
</comment>
<dbReference type="EMBL" id="JAAEDL010000021">
    <property type="protein sequence ID" value="MBR0682611.1"/>
    <property type="molecule type" value="Genomic_DNA"/>
</dbReference>
<reference evidence="7" key="1">
    <citation type="submission" date="2020-01" db="EMBL/GenBank/DDBJ databases">
        <authorList>
            <person name="Rat A."/>
        </authorList>
    </citation>
    <scope>NUCLEOTIDE SEQUENCE</scope>
    <source>
        <strain evidence="7">LMG 31228</strain>
    </source>
</reference>
<dbReference type="SMART" id="SM00912">
    <property type="entry name" value="Haemagg_act"/>
    <property type="match status" value="1"/>
</dbReference>
<dbReference type="Proteomes" id="UP001138709">
    <property type="component" value="Unassembled WGS sequence"/>
</dbReference>
<dbReference type="Gene3D" id="2.160.20.10">
    <property type="entry name" value="Single-stranded right-handed beta-helix, Pectin lyase-like"/>
    <property type="match status" value="1"/>
</dbReference>
<reference evidence="7" key="2">
    <citation type="journal article" date="2021" name="Syst. Appl. Microbiol.">
        <title>Roseomonas hellenica sp. nov., isolated from roots of wild-growing Alkanna tinctoria.</title>
        <authorList>
            <person name="Rat A."/>
            <person name="Naranjo H.D."/>
            <person name="Lebbe L."/>
            <person name="Cnockaert M."/>
            <person name="Krigas N."/>
            <person name="Grigoriadou K."/>
            <person name="Maloupa E."/>
            <person name="Willems A."/>
        </authorList>
    </citation>
    <scope>NUCLEOTIDE SEQUENCE</scope>
    <source>
        <strain evidence="7">LMG 31228</strain>
    </source>
</reference>
<dbReference type="InterPro" id="IPR012334">
    <property type="entry name" value="Pectin_lyas_fold"/>
</dbReference>
<evidence type="ECO:0000313" key="8">
    <source>
        <dbReference type="Proteomes" id="UP001138709"/>
    </source>
</evidence>
<evidence type="ECO:0000313" key="7">
    <source>
        <dbReference type="EMBL" id="MBR0682611.1"/>
    </source>
</evidence>
<dbReference type="PANTHER" id="PTHR12338:SF8">
    <property type="entry name" value="HEME_HEMOPEXIN-BINDING PROTEIN"/>
    <property type="match status" value="1"/>
</dbReference>
<dbReference type="RefSeq" id="WP_211848146.1">
    <property type="nucleotide sequence ID" value="NZ_JAAEDL010000021.1"/>
</dbReference>
<protein>
    <submittedName>
        <fullName evidence="7">Filamentous hemagglutinin N-terminal domain-containing protein</fullName>
    </submittedName>
</protein>
<dbReference type="SUPFAM" id="SSF51126">
    <property type="entry name" value="Pectin lyase-like"/>
    <property type="match status" value="1"/>
</dbReference>
<feature type="domain" description="Filamentous haemagglutinin FhaB/tRNA nuclease CdiA-like TPS" evidence="6">
    <location>
        <begin position="30"/>
        <end position="142"/>
    </location>
</feature>
<keyword evidence="2" id="KW-0964">Secreted</keyword>
<accession>A0A9X9XFX5</accession>
<gene>
    <name evidence="7" type="ORF">GXW74_19115</name>
</gene>
<proteinExistence type="predicted"/>
<dbReference type="NCBIfam" id="TIGR01901">
    <property type="entry name" value="adhes_NPXG"/>
    <property type="match status" value="1"/>
</dbReference>
<feature type="chain" id="PRO_5040908651" evidence="5">
    <location>
        <begin position="25"/>
        <end position="1375"/>
    </location>
</feature>
<evidence type="ECO:0000256" key="3">
    <source>
        <dbReference type="ARBA" id="ARBA00022729"/>
    </source>
</evidence>
<evidence type="ECO:0000256" key="5">
    <source>
        <dbReference type="SAM" id="SignalP"/>
    </source>
</evidence>
<dbReference type="InterPro" id="IPR008638">
    <property type="entry name" value="FhaB/CdiA-like_TPS"/>
</dbReference>
<evidence type="ECO:0000256" key="4">
    <source>
        <dbReference type="SAM" id="MobiDB-lite"/>
    </source>
</evidence>
<organism evidence="7 8">
    <name type="scientific">Neoroseomonas eburnea</name>
    <dbReference type="NCBI Taxonomy" id="1346889"/>
    <lineage>
        <taxon>Bacteria</taxon>
        <taxon>Pseudomonadati</taxon>
        <taxon>Pseudomonadota</taxon>
        <taxon>Alphaproteobacteria</taxon>
        <taxon>Acetobacterales</taxon>
        <taxon>Acetobacteraceae</taxon>
        <taxon>Neoroseomonas</taxon>
    </lineage>
</organism>
<keyword evidence="3 5" id="KW-0732">Signal</keyword>
<comment type="subcellular location">
    <subcellularLocation>
        <location evidence="1">Secreted</location>
    </subcellularLocation>
</comment>
<feature type="region of interest" description="Disordered" evidence="4">
    <location>
        <begin position="1346"/>
        <end position="1375"/>
    </location>
</feature>
<evidence type="ECO:0000259" key="6">
    <source>
        <dbReference type="SMART" id="SM00912"/>
    </source>
</evidence>
<dbReference type="PANTHER" id="PTHR12338">
    <property type="entry name" value="AUTOTRANSPORTER"/>
    <property type="match status" value="1"/>
</dbReference>
<evidence type="ECO:0000256" key="1">
    <source>
        <dbReference type="ARBA" id="ARBA00004613"/>
    </source>
</evidence>